<sequence>MESIGMTTLTMSDFASTLAAHKMVSAMIKLKKAHTFF</sequence>
<name>M7YB63_9BACT</name>
<keyword evidence="2" id="KW-1185">Reference proteome</keyword>
<evidence type="ECO:0000313" key="1">
    <source>
        <dbReference type="EMBL" id="EMS34406.1"/>
    </source>
</evidence>
<reference evidence="1" key="1">
    <citation type="submission" date="2013-01" db="EMBL/GenBank/DDBJ databases">
        <title>Genome assembly of Mariniradius saccharolyticus AK6.</title>
        <authorList>
            <person name="Vaidya B."/>
            <person name="Khatri I."/>
            <person name="Tanuku N.R.S."/>
            <person name="Subramanian S."/>
            <person name="Pinnaka A."/>
        </authorList>
    </citation>
    <scope>NUCLEOTIDE SEQUENCE [LARGE SCALE GENOMIC DNA]</scope>
    <source>
        <strain evidence="1">AK6</strain>
    </source>
</reference>
<proteinExistence type="predicted"/>
<dbReference type="EMBL" id="AMZY02000006">
    <property type="protein sequence ID" value="EMS34406.1"/>
    <property type="molecule type" value="Genomic_DNA"/>
</dbReference>
<protein>
    <submittedName>
        <fullName evidence="1">Uncharacterized protein</fullName>
    </submittedName>
</protein>
<comment type="caution">
    <text evidence="1">The sequence shown here is derived from an EMBL/GenBank/DDBJ whole genome shotgun (WGS) entry which is preliminary data.</text>
</comment>
<dbReference type="InParanoid" id="M7YB63"/>
<organism evidence="1 2">
    <name type="scientific">Mariniradius saccharolyticus AK6</name>
    <dbReference type="NCBI Taxonomy" id="1239962"/>
    <lineage>
        <taxon>Bacteria</taxon>
        <taxon>Pseudomonadati</taxon>
        <taxon>Bacteroidota</taxon>
        <taxon>Cytophagia</taxon>
        <taxon>Cytophagales</taxon>
        <taxon>Cyclobacteriaceae</taxon>
        <taxon>Mariniradius</taxon>
    </lineage>
</organism>
<evidence type="ECO:0000313" key="2">
    <source>
        <dbReference type="Proteomes" id="UP000010953"/>
    </source>
</evidence>
<accession>M7YB63</accession>
<dbReference type="AlphaFoldDB" id="M7YB63"/>
<gene>
    <name evidence="1" type="ORF">C943_03625</name>
</gene>
<dbReference type="Proteomes" id="UP000010953">
    <property type="component" value="Unassembled WGS sequence"/>
</dbReference>